<evidence type="ECO:0000256" key="1">
    <source>
        <dbReference type="SAM" id="MobiDB-lite"/>
    </source>
</evidence>
<proteinExistence type="predicted"/>
<sequence>MQRTCVPKSSCKPYPLRRHRLSYLVDPFHPDPAIGTCVLLGCSSDRAQGGDIARGTWASGPGIRSPFGRPQGCERATEG</sequence>
<name>A0A2S3H7G6_9POAL</name>
<dbReference type="Proteomes" id="UP000243499">
    <property type="component" value="Chromosome 3"/>
</dbReference>
<reference evidence="2" key="1">
    <citation type="submission" date="2018-04" db="EMBL/GenBank/DDBJ databases">
        <title>WGS assembly of Panicum hallii.</title>
        <authorList>
            <person name="Lovell J."/>
            <person name="Jenkins J."/>
            <person name="Lowry D."/>
            <person name="Mamidi S."/>
            <person name="Sreedasyam A."/>
            <person name="Weng X."/>
            <person name="Barry K."/>
            <person name="Bonette J."/>
            <person name="Campitelli B."/>
            <person name="Daum C."/>
            <person name="Gordon S."/>
            <person name="Gould B."/>
            <person name="Lipzen A."/>
            <person name="Macqueen A."/>
            <person name="Palacio-Mejia J."/>
            <person name="Plott C."/>
            <person name="Shakirov E."/>
            <person name="Shu S."/>
            <person name="Yoshinaga Y."/>
            <person name="Zane M."/>
            <person name="Rokhsar D."/>
            <person name="Grimwood J."/>
            <person name="Schmutz J."/>
            <person name="Juenger T."/>
        </authorList>
    </citation>
    <scope>NUCLEOTIDE SEQUENCE [LARGE SCALE GENOMIC DNA]</scope>
    <source>
        <strain evidence="2">FIL2</strain>
    </source>
</reference>
<gene>
    <name evidence="2" type="ORF">PAHAL_3G084900</name>
</gene>
<evidence type="ECO:0000313" key="2">
    <source>
        <dbReference type="EMBL" id="PAN16764.1"/>
    </source>
</evidence>
<protein>
    <submittedName>
        <fullName evidence="2">Uncharacterized protein</fullName>
    </submittedName>
</protein>
<feature type="region of interest" description="Disordered" evidence="1">
    <location>
        <begin position="54"/>
        <end position="79"/>
    </location>
</feature>
<organism evidence="2">
    <name type="scientific">Panicum hallii</name>
    <dbReference type="NCBI Taxonomy" id="206008"/>
    <lineage>
        <taxon>Eukaryota</taxon>
        <taxon>Viridiplantae</taxon>
        <taxon>Streptophyta</taxon>
        <taxon>Embryophyta</taxon>
        <taxon>Tracheophyta</taxon>
        <taxon>Spermatophyta</taxon>
        <taxon>Magnoliopsida</taxon>
        <taxon>Liliopsida</taxon>
        <taxon>Poales</taxon>
        <taxon>Poaceae</taxon>
        <taxon>PACMAD clade</taxon>
        <taxon>Panicoideae</taxon>
        <taxon>Panicodae</taxon>
        <taxon>Paniceae</taxon>
        <taxon>Panicinae</taxon>
        <taxon>Panicum</taxon>
        <taxon>Panicum sect. Panicum</taxon>
    </lineage>
</organism>
<dbReference type="Gramene" id="PAN16764">
    <property type="protein sequence ID" value="PAN16764"/>
    <property type="gene ID" value="PAHAL_3G084900"/>
</dbReference>
<dbReference type="EMBL" id="CM008048">
    <property type="protein sequence ID" value="PAN16764.1"/>
    <property type="molecule type" value="Genomic_DNA"/>
</dbReference>
<accession>A0A2S3H7G6</accession>
<dbReference type="AlphaFoldDB" id="A0A2S3H7G6"/>